<gene>
    <name evidence="3" type="ORF">FIBRA_08214</name>
</gene>
<sequence length="322" mass="34789">MSDVHRRKYLAAHLVESFSRADSIIANGFAMTMGVVHVQACAASRANSAFQHTILVPYRAMSPQRARNRSPSAPCGRSTVNPAGREGSQQLKCSNECLVAKRNARLAEALGINPNHETPGDRQVIYNDELLVFARANPRFCSMVEKSLSDFLSSDKKSQILAQMSENKRKFVHDLAAVYRLDTQMVDQEPNRSVQLLRRIDSRIPAPLLSTSATVSPSIGASSFSLGKLTDLRAPALRPRPSPVPSPAPPPVASGSGGAWRSVVARQPPLVPTHTPPNAWGAALDARPTARLPPSATPSRQIPSPVTVAVVEDVPDSWEDDT</sequence>
<reference evidence="3 4" key="1">
    <citation type="journal article" date="2012" name="Appl. Environ. Microbiol.">
        <title>Short-read sequencing for genomic analysis of the brown rot fungus Fibroporia radiculosa.</title>
        <authorList>
            <person name="Tang J.D."/>
            <person name="Perkins A.D."/>
            <person name="Sonstegard T.S."/>
            <person name="Schroeder S.G."/>
            <person name="Burgess S.C."/>
            <person name="Diehl S.V."/>
        </authorList>
    </citation>
    <scope>NUCLEOTIDE SEQUENCE [LARGE SCALE GENOMIC DNA]</scope>
    <source>
        <strain evidence="3 4">TFFH 294</strain>
    </source>
</reference>
<feature type="region of interest" description="Disordered" evidence="1">
    <location>
        <begin position="236"/>
        <end position="304"/>
    </location>
</feature>
<dbReference type="EMBL" id="HE797217">
    <property type="protein sequence ID" value="CCM05973.1"/>
    <property type="molecule type" value="Genomic_DNA"/>
</dbReference>
<dbReference type="HOGENOM" id="CLU_888867_0_0_1"/>
<feature type="domain" description="R3H" evidence="2">
    <location>
        <begin position="138"/>
        <end position="200"/>
    </location>
</feature>
<dbReference type="PROSITE" id="PS51061">
    <property type="entry name" value="R3H"/>
    <property type="match status" value="1"/>
</dbReference>
<dbReference type="Proteomes" id="UP000006352">
    <property type="component" value="Unassembled WGS sequence"/>
</dbReference>
<dbReference type="GO" id="GO:0003676">
    <property type="term" value="F:nucleic acid binding"/>
    <property type="evidence" value="ECO:0007669"/>
    <property type="project" value="UniProtKB-UniRule"/>
</dbReference>
<dbReference type="SUPFAM" id="SSF82708">
    <property type="entry name" value="R3H domain"/>
    <property type="match status" value="1"/>
</dbReference>
<dbReference type="InterPro" id="IPR001374">
    <property type="entry name" value="R3H_dom"/>
</dbReference>
<dbReference type="OrthoDB" id="6512771at2759"/>
<dbReference type="Gene3D" id="3.30.1370.50">
    <property type="entry name" value="R3H-like domain"/>
    <property type="match status" value="1"/>
</dbReference>
<keyword evidence="4" id="KW-1185">Reference proteome</keyword>
<dbReference type="SMART" id="SM00393">
    <property type="entry name" value="R3H"/>
    <property type="match status" value="1"/>
</dbReference>
<protein>
    <recommendedName>
        <fullName evidence="2">R3H domain-containing protein</fullName>
    </recommendedName>
</protein>
<evidence type="ECO:0000313" key="3">
    <source>
        <dbReference type="EMBL" id="CCM05973.1"/>
    </source>
</evidence>
<dbReference type="Pfam" id="PF01424">
    <property type="entry name" value="R3H"/>
    <property type="match status" value="1"/>
</dbReference>
<accession>J4GGU3</accession>
<evidence type="ECO:0000313" key="4">
    <source>
        <dbReference type="Proteomes" id="UP000006352"/>
    </source>
</evidence>
<dbReference type="STRING" id="599839.J4GGU3"/>
<dbReference type="InterPro" id="IPR036867">
    <property type="entry name" value="R3H_dom_sf"/>
</dbReference>
<organism evidence="3 4">
    <name type="scientific">Fibroporia radiculosa</name>
    <dbReference type="NCBI Taxonomy" id="599839"/>
    <lineage>
        <taxon>Eukaryota</taxon>
        <taxon>Fungi</taxon>
        <taxon>Dikarya</taxon>
        <taxon>Basidiomycota</taxon>
        <taxon>Agaricomycotina</taxon>
        <taxon>Agaricomycetes</taxon>
        <taxon>Polyporales</taxon>
        <taxon>Fibroporiaceae</taxon>
        <taxon>Fibroporia</taxon>
    </lineage>
</organism>
<proteinExistence type="predicted"/>
<dbReference type="AlphaFoldDB" id="J4GGU3"/>
<dbReference type="RefSeq" id="XP_012185256.1">
    <property type="nucleotide sequence ID" value="XM_012329866.1"/>
</dbReference>
<name>J4GGU3_9APHY</name>
<feature type="region of interest" description="Disordered" evidence="1">
    <location>
        <begin position="61"/>
        <end position="87"/>
    </location>
</feature>
<dbReference type="InParanoid" id="J4GGU3"/>
<evidence type="ECO:0000256" key="1">
    <source>
        <dbReference type="SAM" id="MobiDB-lite"/>
    </source>
</evidence>
<dbReference type="GeneID" id="24100884"/>
<evidence type="ECO:0000259" key="2">
    <source>
        <dbReference type="PROSITE" id="PS51061"/>
    </source>
</evidence>
<feature type="compositionally biased region" description="Pro residues" evidence="1">
    <location>
        <begin position="238"/>
        <end position="252"/>
    </location>
</feature>